<keyword evidence="6" id="KW-0443">Lipid metabolism</keyword>
<gene>
    <name evidence="11" type="ORF">P691DRAFT_809155</name>
</gene>
<evidence type="ECO:0000313" key="11">
    <source>
        <dbReference type="EMBL" id="KAF9450953.1"/>
    </source>
</evidence>
<protein>
    <recommendedName>
        <fullName evidence="3">Acyl-protein thioesterase 1</fullName>
        <ecNumber evidence="2">3.1.2.22</ecNumber>
    </recommendedName>
    <alternativeName>
        <fullName evidence="8">Palmitoyl-protein hydrolase</fullName>
    </alternativeName>
</protein>
<dbReference type="AlphaFoldDB" id="A0A9P6C791"/>
<dbReference type="GO" id="GO:0006631">
    <property type="term" value="P:fatty acid metabolic process"/>
    <property type="evidence" value="ECO:0007669"/>
    <property type="project" value="UniProtKB-KW"/>
</dbReference>
<dbReference type="EMBL" id="MU151094">
    <property type="protein sequence ID" value="KAF9450953.1"/>
    <property type="molecule type" value="Genomic_DNA"/>
</dbReference>
<reference evidence="11" key="1">
    <citation type="submission" date="2020-11" db="EMBL/GenBank/DDBJ databases">
        <authorList>
            <consortium name="DOE Joint Genome Institute"/>
            <person name="Ahrendt S."/>
            <person name="Riley R."/>
            <person name="Andreopoulos W."/>
            <person name="Labutti K."/>
            <person name="Pangilinan J."/>
            <person name="Ruiz-Duenas F.J."/>
            <person name="Barrasa J.M."/>
            <person name="Sanchez-Garcia M."/>
            <person name="Camarero S."/>
            <person name="Miyauchi S."/>
            <person name="Serrano A."/>
            <person name="Linde D."/>
            <person name="Babiker R."/>
            <person name="Drula E."/>
            <person name="Ayuso-Fernandez I."/>
            <person name="Pacheco R."/>
            <person name="Padilla G."/>
            <person name="Ferreira P."/>
            <person name="Barriuso J."/>
            <person name="Kellner H."/>
            <person name="Castanera R."/>
            <person name="Alfaro M."/>
            <person name="Ramirez L."/>
            <person name="Pisabarro A.G."/>
            <person name="Kuo A."/>
            <person name="Tritt A."/>
            <person name="Lipzen A."/>
            <person name="He G."/>
            <person name="Yan M."/>
            <person name="Ng V."/>
            <person name="Cullen D."/>
            <person name="Martin F."/>
            <person name="Rosso M.-N."/>
            <person name="Henrissat B."/>
            <person name="Hibbett D."/>
            <person name="Martinez A.T."/>
            <person name="Grigoriev I.V."/>
        </authorList>
    </citation>
    <scope>NUCLEOTIDE SEQUENCE</scope>
    <source>
        <strain evidence="11">MF-IS2</strain>
    </source>
</reference>
<comment type="similarity">
    <text evidence="1">Belongs to the AB hydrolase superfamily. AB hydrolase 2 family.</text>
</comment>
<dbReference type="Pfam" id="PF02230">
    <property type="entry name" value="Abhydrolase_2"/>
    <property type="match status" value="1"/>
</dbReference>
<evidence type="ECO:0000313" key="12">
    <source>
        <dbReference type="Proteomes" id="UP000807342"/>
    </source>
</evidence>
<evidence type="ECO:0000259" key="10">
    <source>
        <dbReference type="Pfam" id="PF02230"/>
    </source>
</evidence>
<evidence type="ECO:0000256" key="6">
    <source>
        <dbReference type="ARBA" id="ARBA00022832"/>
    </source>
</evidence>
<dbReference type="GO" id="GO:0052689">
    <property type="term" value="F:carboxylic ester hydrolase activity"/>
    <property type="evidence" value="ECO:0007669"/>
    <property type="project" value="UniProtKB-KW"/>
</dbReference>
<dbReference type="GO" id="GO:0008474">
    <property type="term" value="F:palmitoyl-(protein) hydrolase activity"/>
    <property type="evidence" value="ECO:0007669"/>
    <property type="project" value="UniProtKB-EC"/>
</dbReference>
<dbReference type="InterPro" id="IPR029058">
    <property type="entry name" value="AB_hydrolase_fold"/>
</dbReference>
<organism evidence="11 12">
    <name type="scientific">Macrolepiota fuliginosa MF-IS2</name>
    <dbReference type="NCBI Taxonomy" id="1400762"/>
    <lineage>
        <taxon>Eukaryota</taxon>
        <taxon>Fungi</taxon>
        <taxon>Dikarya</taxon>
        <taxon>Basidiomycota</taxon>
        <taxon>Agaricomycotina</taxon>
        <taxon>Agaricomycetes</taxon>
        <taxon>Agaricomycetidae</taxon>
        <taxon>Agaricales</taxon>
        <taxon>Agaricineae</taxon>
        <taxon>Agaricaceae</taxon>
        <taxon>Macrolepiota</taxon>
    </lineage>
</organism>
<dbReference type="GO" id="GO:0005737">
    <property type="term" value="C:cytoplasm"/>
    <property type="evidence" value="ECO:0007669"/>
    <property type="project" value="TreeGrafter"/>
</dbReference>
<sequence length="241" mass="26130">MTAATATQALKYLTIPAITKQTATVVFIHGLGDTGHGWQPVADMLRKDPGLHHVKWILPHSPTRRVTANLGMDMPSWFDIYSFGFNTGEDDTGMLESRRMISQIITDEINSGTPANRIFLGGFSQGGAMSLLVGLTEERKLAGLAVLSGWLPLKDKFKAMSSQHASGTSIFWGCGSVDPLVKLSLGKDSAEFLVHSIGIPRAKNLGEPGLKFSVYEGMGHATNMQELEELKAFIKKFIPAA</sequence>
<dbReference type="OrthoDB" id="2418081at2759"/>
<comment type="function">
    <text evidence="7">Hydrolyzes fatty acids from S-acylated cysteine residues in proteins with a strong preference for palmitoylated G-alpha proteins over other acyl substrates. Mediates the deacylation of G-alpha proteins such as GPA1 in vivo, but has weak or no activity toward palmitoylated Ras proteins. Has weak lysophospholipase activity in vitro; however such activity may not exist in vivo.</text>
</comment>
<evidence type="ECO:0000256" key="7">
    <source>
        <dbReference type="ARBA" id="ARBA00029392"/>
    </source>
</evidence>
<keyword evidence="6" id="KW-0276">Fatty acid metabolism</keyword>
<evidence type="ECO:0000256" key="9">
    <source>
        <dbReference type="ARBA" id="ARBA00047337"/>
    </source>
</evidence>
<dbReference type="PANTHER" id="PTHR10655">
    <property type="entry name" value="LYSOPHOSPHOLIPASE-RELATED"/>
    <property type="match status" value="1"/>
</dbReference>
<evidence type="ECO:0000256" key="3">
    <source>
        <dbReference type="ARBA" id="ARBA00014923"/>
    </source>
</evidence>
<dbReference type="Gene3D" id="3.40.50.1820">
    <property type="entry name" value="alpha/beta hydrolase"/>
    <property type="match status" value="1"/>
</dbReference>
<proteinExistence type="inferred from homology"/>
<evidence type="ECO:0000256" key="2">
    <source>
        <dbReference type="ARBA" id="ARBA00012423"/>
    </source>
</evidence>
<accession>A0A9P6C791</accession>
<comment type="caution">
    <text evidence="11">The sequence shown here is derived from an EMBL/GenBank/DDBJ whole genome shotgun (WGS) entry which is preliminary data.</text>
</comment>
<dbReference type="InterPro" id="IPR050565">
    <property type="entry name" value="LYPA1-2/EST-like"/>
</dbReference>
<dbReference type="SUPFAM" id="SSF53474">
    <property type="entry name" value="alpha/beta-Hydrolases"/>
    <property type="match status" value="1"/>
</dbReference>
<name>A0A9P6C791_9AGAR</name>
<evidence type="ECO:0000256" key="5">
    <source>
        <dbReference type="ARBA" id="ARBA00022801"/>
    </source>
</evidence>
<dbReference type="Proteomes" id="UP000807342">
    <property type="component" value="Unassembled WGS sequence"/>
</dbReference>
<dbReference type="EC" id="3.1.2.22" evidence="2"/>
<keyword evidence="5" id="KW-0378">Hydrolase</keyword>
<keyword evidence="4" id="KW-0719">Serine esterase</keyword>
<dbReference type="InterPro" id="IPR003140">
    <property type="entry name" value="PLipase/COase/thioEstase"/>
</dbReference>
<keyword evidence="12" id="KW-1185">Reference proteome</keyword>
<evidence type="ECO:0000256" key="4">
    <source>
        <dbReference type="ARBA" id="ARBA00022487"/>
    </source>
</evidence>
<evidence type="ECO:0000256" key="1">
    <source>
        <dbReference type="ARBA" id="ARBA00006499"/>
    </source>
</evidence>
<comment type="catalytic activity">
    <reaction evidence="9">
        <text>S-hexadecanoyl-L-cysteinyl-[protein] + H2O = L-cysteinyl-[protein] + hexadecanoate + H(+)</text>
        <dbReference type="Rhea" id="RHEA:19233"/>
        <dbReference type="Rhea" id="RHEA-COMP:10131"/>
        <dbReference type="Rhea" id="RHEA-COMP:11032"/>
        <dbReference type="ChEBI" id="CHEBI:7896"/>
        <dbReference type="ChEBI" id="CHEBI:15377"/>
        <dbReference type="ChEBI" id="CHEBI:15378"/>
        <dbReference type="ChEBI" id="CHEBI:29950"/>
        <dbReference type="ChEBI" id="CHEBI:74151"/>
        <dbReference type="EC" id="3.1.2.22"/>
    </reaction>
</comment>
<dbReference type="PANTHER" id="PTHR10655:SF17">
    <property type="entry name" value="LYSOPHOSPHOLIPASE-LIKE PROTEIN 1"/>
    <property type="match status" value="1"/>
</dbReference>
<feature type="domain" description="Phospholipase/carboxylesterase/thioesterase" evidence="10">
    <location>
        <begin position="17"/>
        <end position="237"/>
    </location>
</feature>
<evidence type="ECO:0000256" key="8">
    <source>
        <dbReference type="ARBA" id="ARBA00031195"/>
    </source>
</evidence>